<keyword evidence="1" id="KW-0808">Transferase</keyword>
<dbReference type="KEGG" id="ttl:TtJL18_1747"/>
<dbReference type="NCBIfam" id="TIGR01987">
    <property type="entry name" value="HI0074"/>
    <property type="match status" value="1"/>
</dbReference>
<dbReference type="RefSeq" id="WP_014630168.1">
    <property type="nucleotide sequence ID" value="NC_017587.1"/>
</dbReference>
<evidence type="ECO:0000313" key="2">
    <source>
        <dbReference type="Proteomes" id="UP000007388"/>
    </source>
</evidence>
<reference evidence="1 2" key="1">
    <citation type="journal article" date="2013" name="Genome Announc.">
        <title>Whole Genome Sequencing of Thermus oshimai JL-2 and Thermus thermophilus JL-18, Incomplete Denitrifiers from the United States Great Basin.</title>
        <authorList>
            <person name="Murugapiran S.K."/>
            <person name="Huntemann M."/>
            <person name="Wei C.L."/>
            <person name="Han J."/>
            <person name="Detter J.C."/>
            <person name="Han C.S."/>
            <person name="Erkkila T.H."/>
            <person name="Teshima H."/>
            <person name="Chen A."/>
            <person name="Kyrpides N."/>
            <person name="Mavrommatis K."/>
            <person name="Markowitz V."/>
            <person name="Szeto E."/>
            <person name="Ivanova N."/>
            <person name="Pagani I."/>
            <person name="Lam J."/>
            <person name="McDonald A.I."/>
            <person name="Dodsworth J.A."/>
            <person name="Pati A."/>
            <person name="Goodwin L."/>
            <person name="Peters L."/>
            <person name="Pitluck S."/>
            <person name="Woyke T."/>
            <person name="Hedlund B.P."/>
        </authorList>
    </citation>
    <scope>NUCLEOTIDE SEQUENCE [LARGE SCALE GENOMIC DNA]</scope>
    <source>
        <strain evidence="1 2">JL-18</strain>
    </source>
</reference>
<dbReference type="Gene3D" id="1.20.120.330">
    <property type="entry name" value="Nucleotidyltransferases domain 2"/>
    <property type="match status" value="1"/>
</dbReference>
<dbReference type="EMBL" id="CP003252">
    <property type="protein sequence ID" value="AFH39616.1"/>
    <property type="molecule type" value="Genomic_DNA"/>
</dbReference>
<dbReference type="AlphaFoldDB" id="H9ZTF6"/>
<dbReference type="SUPFAM" id="SSF81593">
    <property type="entry name" value="Nucleotidyltransferase substrate binding subunit/domain"/>
    <property type="match status" value="1"/>
</dbReference>
<dbReference type="STRING" id="798128.TtJL18_1747"/>
<dbReference type="InterPro" id="IPR010235">
    <property type="entry name" value="HepT"/>
</dbReference>
<dbReference type="PATRIC" id="fig|798128.4.peg.1692"/>
<accession>H9ZTF6</accession>
<gene>
    <name evidence="1" type="ORF">TtJL18_1747</name>
</gene>
<dbReference type="GO" id="GO:0016740">
    <property type="term" value="F:transferase activity"/>
    <property type="evidence" value="ECO:0007669"/>
    <property type="project" value="UniProtKB-KW"/>
</dbReference>
<name>H9ZTF6_THETH</name>
<dbReference type="Pfam" id="PF08780">
    <property type="entry name" value="NTase_sub_bind"/>
    <property type="match status" value="1"/>
</dbReference>
<sequence>MTREEKLRAQMASLARAVERLKAALERPKDEFIRDSAIQRFEFTFELAWKTLKTFLELQGLEARSPRAAIRGAFQVGLLPEDPFWLEMLELRNLTSHTYDEALAERIYAELPQALERFQELLRRLEEAL</sequence>
<dbReference type="Proteomes" id="UP000007388">
    <property type="component" value="Chromosome"/>
</dbReference>
<protein>
    <submittedName>
        <fullName evidence="1">Nucleotidyltransferase substrate binding protein, HI0074 family</fullName>
    </submittedName>
</protein>
<dbReference type="HOGENOM" id="CLU_118479_2_0_0"/>
<evidence type="ECO:0000313" key="1">
    <source>
        <dbReference type="EMBL" id="AFH39616.1"/>
    </source>
</evidence>
<organism evidence="1 2">
    <name type="scientific">Thermus thermophilus JL-18</name>
    <dbReference type="NCBI Taxonomy" id="798128"/>
    <lineage>
        <taxon>Bacteria</taxon>
        <taxon>Thermotogati</taxon>
        <taxon>Deinococcota</taxon>
        <taxon>Deinococci</taxon>
        <taxon>Thermales</taxon>
        <taxon>Thermaceae</taxon>
        <taxon>Thermus</taxon>
    </lineage>
</organism>
<proteinExistence type="predicted"/>